<feature type="transmembrane region" description="Helical" evidence="5">
    <location>
        <begin position="159"/>
        <end position="180"/>
    </location>
</feature>
<feature type="domain" description="Major facilitator superfamily (MFS) profile" evidence="6">
    <location>
        <begin position="1"/>
        <end position="401"/>
    </location>
</feature>
<dbReference type="CDD" id="cd06174">
    <property type="entry name" value="MFS"/>
    <property type="match status" value="1"/>
</dbReference>
<feature type="transmembrane region" description="Helical" evidence="5">
    <location>
        <begin position="247"/>
        <end position="269"/>
    </location>
</feature>
<keyword evidence="3 5" id="KW-1133">Transmembrane helix</keyword>
<feature type="transmembrane region" description="Helical" evidence="5">
    <location>
        <begin position="378"/>
        <end position="402"/>
    </location>
</feature>
<comment type="subcellular location">
    <subcellularLocation>
        <location evidence="1">Cell membrane</location>
        <topology evidence="1">Multi-pass membrane protein</topology>
    </subcellularLocation>
</comment>
<protein>
    <submittedName>
        <fullName evidence="7">MFS transporter</fullName>
    </submittedName>
</protein>
<dbReference type="InterPro" id="IPR011701">
    <property type="entry name" value="MFS"/>
</dbReference>
<reference evidence="7" key="1">
    <citation type="submission" date="2022-08" db="EMBL/GenBank/DDBJ databases">
        <title>Complete genome sequence of 14 non-tuberculosis mycobacteria type-strains.</title>
        <authorList>
            <person name="Igarashi Y."/>
            <person name="Osugi A."/>
            <person name="Mitarai S."/>
        </authorList>
    </citation>
    <scope>NUCLEOTIDE SEQUENCE</scope>
    <source>
        <strain evidence="7">DSM 45575</strain>
    </source>
</reference>
<dbReference type="InterPro" id="IPR050327">
    <property type="entry name" value="Proton-linked_MCT"/>
</dbReference>
<dbReference type="InterPro" id="IPR036259">
    <property type="entry name" value="MFS_trans_sf"/>
</dbReference>
<dbReference type="Proteomes" id="UP001055200">
    <property type="component" value="Chromosome"/>
</dbReference>
<dbReference type="SUPFAM" id="SSF103473">
    <property type="entry name" value="MFS general substrate transporter"/>
    <property type="match status" value="1"/>
</dbReference>
<accession>A0ABY3U4E1</accession>
<evidence type="ECO:0000259" key="6">
    <source>
        <dbReference type="PROSITE" id="PS50850"/>
    </source>
</evidence>
<dbReference type="PROSITE" id="PS50850">
    <property type="entry name" value="MFS"/>
    <property type="match status" value="1"/>
</dbReference>
<feature type="transmembrane region" description="Helical" evidence="5">
    <location>
        <begin position="41"/>
        <end position="64"/>
    </location>
</feature>
<dbReference type="RefSeq" id="WP_240172003.1">
    <property type="nucleotide sequence ID" value="NZ_CP092365.1"/>
</dbReference>
<evidence type="ECO:0000256" key="3">
    <source>
        <dbReference type="ARBA" id="ARBA00022989"/>
    </source>
</evidence>
<feature type="transmembrane region" description="Helical" evidence="5">
    <location>
        <begin position="281"/>
        <end position="299"/>
    </location>
</feature>
<organism evidence="7 8">
    <name type="scientific">Mycolicibacillus parakoreensis</name>
    <dbReference type="NCBI Taxonomy" id="1069221"/>
    <lineage>
        <taxon>Bacteria</taxon>
        <taxon>Bacillati</taxon>
        <taxon>Actinomycetota</taxon>
        <taxon>Actinomycetes</taxon>
        <taxon>Mycobacteriales</taxon>
        <taxon>Mycobacteriaceae</taxon>
        <taxon>Mycolicibacillus</taxon>
    </lineage>
</organism>
<evidence type="ECO:0000313" key="8">
    <source>
        <dbReference type="Proteomes" id="UP001055200"/>
    </source>
</evidence>
<evidence type="ECO:0000256" key="2">
    <source>
        <dbReference type="ARBA" id="ARBA00022692"/>
    </source>
</evidence>
<name>A0ABY3U4E1_9MYCO</name>
<keyword evidence="8" id="KW-1185">Reference proteome</keyword>
<feature type="transmembrane region" description="Helical" evidence="5">
    <location>
        <begin position="97"/>
        <end position="118"/>
    </location>
</feature>
<feature type="transmembrane region" description="Helical" evidence="5">
    <location>
        <begin position="71"/>
        <end position="91"/>
    </location>
</feature>
<evidence type="ECO:0000256" key="1">
    <source>
        <dbReference type="ARBA" id="ARBA00004651"/>
    </source>
</evidence>
<keyword evidence="4 5" id="KW-0472">Membrane</keyword>
<evidence type="ECO:0000256" key="5">
    <source>
        <dbReference type="SAM" id="Phobius"/>
    </source>
</evidence>
<sequence length="423" mass="44584">MRPWIVWSTGLFAYTVAVLNRTSFGVSGLDAAERFTASPGVLSWFVVLQVVVYAAMQIPGGVLLDHFGPKRMIVTGGCLMSAGQLGLGLTVSLPVAIAAYALVGLGDAFIFIAVIRLIPNWFAPTRAPLITQLTALCGQSGQVLSAVPFLALLQHAGWTVAYVSVAALGVMSITLTLALVRDTPREHVEATEPTGLRERLAAVTTVWARPGTRLGFFTHMGTQSPLTVFALMWGVPYLTKAQGLSRGAASGLLTLSTAVFILVGVLVGMFSGRHPRYRPPLVLATIAACALTWAAVLALPSTAPLWLLVALVVVLSAAQPVSLLAFDFARDFNPPATLGTAQGTVNMGGFTASLMVMLAMGWILTAAGGYSFTAFRLAWLPLFAVWALAATGVVVAGGKVGAAGFDEHVRRRMEPTPISRTDH</sequence>
<gene>
    <name evidence="7" type="ORF">MIU77_05490</name>
</gene>
<dbReference type="Gene3D" id="1.20.1250.20">
    <property type="entry name" value="MFS general substrate transporter like domains"/>
    <property type="match status" value="2"/>
</dbReference>
<dbReference type="EMBL" id="CP092365">
    <property type="protein sequence ID" value="ULN53758.1"/>
    <property type="molecule type" value="Genomic_DNA"/>
</dbReference>
<evidence type="ECO:0000313" key="7">
    <source>
        <dbReference type="EMBL" id="ULN53758.1"/>
    </source>
</evidence>
<feature type="transmembrane region" description="Helical" evidence="5">
    <location>
        <begin position="347"/>
        <end position="372"/>
    </location>
</feature>
<feature type="transmembrane region" description="Helical" evidence="5">
    <location>
        <begin position="305"/>
        <end position="326"/>
    </location>
</feature>
<dbReference type="PANTHER" id="PTHR11360">
    <property type="entry name" value="MONOCARBOXYLATE TRANSPORTER"/>
    <property type="match status" value="1"/>
</dbReference>
<proteinExistence type="predicted"/>
<keyword evidence="2 5" id="KW-0812">Transmembrane</keyword>
<evidence type="ECO:0000256" key="4">
    <source>
        <dbReference type="ARBA" id="ARBA00023136"/>
    </source>
</evidence>
<dbReference type="InterPro" id="IPR020846">
    <property type="entry name" value="MFS_dom"/>
</dbReference>
<feature type="transmembrane region" description="Helical" evidence="5">
    <location>
        <begin position="214"/>
        <end position="235"/>
    </location>
</feature>
<dbReference type="Pfam" id="PF07690">
    <property type="entry name" value="MFS_1"/>
    <property type="match status" value="1"/>
</dbReference>